<sequence>MKLPPCLTSFTPTTFPLTSFTMARFVISLGRVSGCHSFDVATYLGPWVRSTILKLGSSRQFTQTRRHNTPAHGVHWHMKRKAFNMTLYERVMLGFALTLARPLSGLIASDLSPG</sequence>
<accession>A0ACD3AAL4</accession>
<dbReference type="Proteomes" id="UP000308600">
    <property type="component" value="Unassembled WGS sequence"/>
</dbReference>
<organism evidence="1 2">
    <name type="scientific">Pluteus cervinus</name>
    <dbReference type="NCBI Taxonomy" id="181527"/>
    <lineage>
        <taxon>Eukaryota</taxon>
        <taxon>Fungi</taxon>
        <taxon>Dikarya</taxon>
        <taxon>Basidiomycota</taxon>
        <taxon>Agaricomycotina</taxon>
        <taxon>Agaricomycetes</taxon>
        <taxon>Agaricomycetidae</taxon>
        <taxon>Agaricales</taxon>
        <taxon>Pluteineae</taxon>
        <taxon>Pluteaceae</taxon>
        <taxon>Pluteus</taxon>
    </lineage>
</organism>
<keyword evidence="2" id="KW-1185">Reference proteome</keyword>
<gene>
    <name evidence="1" type="ORF">BDN72DRAFT_377344</name>
</gene>
<evidence type="ECO:0000313" key="1">
    <source>
        <dbReference type="EMBL" id="TFK62700.1"/>
    </source>
</evidence>
<name>A0ACD3AAL4_9AGAR</name>
<dbReference type="EMBL" id="ML208565">
    <property type="protein sequence ID" value="TFK62700.1"/>
    <property type="molecule type" value="Genomic_DNA"/>
</dbReference>
<protein>
    <submittedName>
        <fullName evidence="1">Uncharacterized protein</fullName>
    </submittedName>
</protein>
<evidence type="ECO:0000313" key="2">
    <source>
        <dbReference type="Proteomes" id="UP000308600"/>
    </source>
</evidence>
<reference evidence="1 2" key="1">
    <citation type="journal article" date="2019" name="Nat. Ecol. Evol.">
        <title>Megaphylogeny resolves global patterns of mushroom evolution.</title>
        <authorList>
            <person name="Varga T."/>
            <person name="Krizsan K."/>
            <person name="Foldi C."/>
            <person name="Dima B."/>
            <person name="Sanchez-Garcia M."/>
            <person name="Sanchez-Ramirez S."/>
            <person name="Szollosi G.J."/>
            <person name="Szarkandi J.G."/>
            <person name="Papp V."/>
            <person name="Albert L."/>
            <person name="Andreopoulos W."/>
            <person name="Angelini C."/>
            <person name="Antonin V."/>
            <person name="Barry K.W."/>
            <person name="Bougher N.L."/>
            <person name="Buchanan P."/>
            <person name="Buyck B."/>
            <person name="Bense V."/>
            <person name="Catcheside P."/>
            <person name="Chovatia M."/>
            <person name="Cooper J."/>
            <person name="Damon W."/>
            <person name="Desjardin D."/>
            <person name="Finy P."/>
            <person name="Geml J."/>
            <person name="Haridas S."/>
            <person name="Hughes K."/>
            <person name="Justo A."/>
            <person name="Karasinski D."/>
            <person name="Kautmanova I."/>
            <person name="Kiss B."/>
            <person name="Kocsube S."/>
            <person name="Kotiranta H."/>
            <person name="LaButti K.M."/>
            <person name="Lechner B.E."/>
            <person name="Liimatainen K."/>
            <person name="Lipzen A."/>
            <person name="Lukacs Z."/>
            <person name="Mihaltcheva S."/>
            <person name="Morgado L.N."/>
            <person name="Niskanen T."/>
            <person name="Noordeloos M.E."/>
            <person name="Ohm R.A."/>
            <person name="Ortiz-Santana B."/>
            <person name="Ovrebo C."/>
            <person name="Racz N."/>
            <person name="Riley R."/>
            <person name="Savchenko A."/>
            <person name="Shiryaev A."/>
            <person name="Soop K."/>
            <person name="Spirin V."/>
            <person name="Szebenyi C."/>
            <person name="Tomsovsky M."/>
            <person name="Tulloss R.E."/>
            <person name="Uehling J."/>
            <person name="Grigoriev I.V."/>
            <person name="Vagvolgyi C."/>
            <person name="Papp T."/>
            <person name="Martin F.M."/>
            <person name="Miettinen O."/>
            <person name="Hibbett D.S."/>
            <person name="Nagy L.G."/>
        </authorList>
    </citation>
    <scope>NUCLEOTIDE SEQUENCE [LARGE SCALE GENOMIC DNA]</scope>
    <source>
        <strain evidence="1 2">NL-1719</strain>
    </source>
</reference>
<proteinExistence type="predicted"/>